<reference evidence="3" key="2">
    <citation type="submission" date="2025-09" db="UniProtKB">
        <authorList>
            <consortium name="Ensembl"/>
        </authorList>
    </citation>
    <scope>IDENTIFICATION</scope>
</reference>
<evidence type="ECO:0000313" key="4">
    <source>
        <dbReference type="Proteomes" id="UP000694521"/>
    </source>
</evidence>
<feature type="compositionally biased region" description="Basic and acidic residues" evidence="1">
    <location>
        <begin position="191"/>
        <end position="200"/>
    </location>
</feature>
<dbReference type="PANTHER" id="PTHR23349">
    <property type="entry name" value="BASIC HELIX-LOOP-HELIX TRANSCRIPTION FACTOR, TWIST"/>
    <property type="match status" value="1"/>
</dbReference>
<dbReference type="Gene3D" id="4.10.280.10">
    <property type="entry name" value="Helix-loop-helix DNA-binding domain"/>
    <property type="match status" value="1"/>
</dbReference>
<feature type="region of interest" description="Disordered" evidence="1">
    <location>
        <begin position="191"/>
        <end position="236"/>
    </location>
</feature>
<dbReference type="PROSITE" id="PS50888">
    <property type="entry name" value="BHLH"/>
    <property type="match status" value="1"/>
</dbReference>
<dbReference type="GO" id="GO:0046983">
    <property type="term" value="F:protein dimerization activity"/>
    <property type="evidence" value="ECO:0007669"/>
    <property type="project" value="InterPro"/>
</dbReference>
<dbReference type="Ensembl" id="ENSACDT00005015164.1">
    <property type="protein sequence ID" value="ENSACDP00005012577.1"/>
    <property type="gene ID" value="ENSACDG00005009254.1"/>
</dbReference>
<dbReference type="GO" id="GO:0032502">
    <property type="term" value="P:developmental process"/>
    <property type="evidence" value="ECO:0007669"/>
    <property type="project" value="TreeGrafter"/>
</dbReference>
<reference evidence="3" key="1">
    <citation type="submission" date="2025-08" db="UniProtKB">
        <authorList>
            <consortium name="Ensembl"/>
        </authorList>
    </citation>
    <scope>IDENTIFICATION</scope>
</reference>
<dbReference type="SMART" id="SM00353">
    <property type="entry name" value="HLH"/>
    <property type="match status" value="1"/>
</dbReference>
<protein>
    <submittedName>
        <fullName evidence="3">Basic helix-loop-helix family member a9</fullName>
    </submittedName>
</protein>
<dbReference type="PANTHER" id="PTHR23349:SF10">
    <property type="entry name" value="CLASS A BASIC HELIX-LOOP-HELIX PROTEIN 9"/>
    <property type="match status" value="1"/>
</dbReference>
<dbReference type="Pfam" id="PF00010">
    <property type="entry name" value="HLH"/>
    <property type="match status" value="1"/>
</dbReference>
<sequence>MHARRTGPWPSRQPGWEVWGARRCLQHHFPPTHHPSPIKHRADPPALAQPALPPGPRCSPGTGRQEAGSTLALLSPARSPHDIPASCSAGQRRAKPPHSSAPRLPGPHRWGGGAAAAAPARRMAANVRERKRILDYNQAFNALRLALKHDLSGKRLSKIATLRRAISRITALSLSLHGAARCWPCAHSECRGQGARDGRPRLPGAAGYGGYPPESQLQHHESPKEDRPAASPAFYPVGSHQLGLRSSCQHKHTGSLRAPPAAPLPWQLGGFQSSGYQRLPIH</sequence>
<feature type="compositionally biased region" description="Basic and acidic residues" evidence="1">
    <location>
        <begin position="217"/>
        <end position="228"/>
    </location>
</feature>
<dbReference type="GO" id="GO:0000981">
    <property type="term" value="F:DNA-binding transcription factor activity, RNA polymerase II-specific"/>
    <property type="evidence" value="ECO:0007669"/>
    <property type="project" value="TreeGrafter"/>
</dbReference>
<dbReference type="Proteomes" id="UP000694521">
    <property type="component" value="Unplaced"/>
</dbReference>
<dbReference type="InterPro" id="IPR036638">
    <property type="entry name" value="HLH_DNA-bd_sf"/>
</dbReference>
<accession>A0A8B9DXJ7</accession>
<dbReference type="InterPro" id="IPR011598">
    <property type="entry name" value="bHLH_dom"/>
</dbReference>
<dbReference type="InterPro" id="IPR050283">
    <property type="entry name" value="E-box_TF_Regulators"/>
</dbReference>
<organism evidence="3 4">
    <name type="scientific">Anser cygnoides</name>
    <name type="common">Swan goose</name>
    <dbReference type="NCBI Taxonomy" id="8845"/>
    <lineage>
        <taxon>Eukaryota</taxon>
        <taxon>Metazoa</taxon>
        <taxon>Chordata</taxon>
        <taxon>Craniata</taxon>
        <taxon>Vertebrata</taxon>
        <taxon>Euteleostomi</taxon>
        <taxon>Archelosauria</taxon>
        <taxon>Archosauria</taxon>
        <taxon>Dinosauria</taxon>
        <taxon>Saurischia</taxon>
        <taxon>Theropoda</taxon>
        <taxon>Coelurosauria</taxon>
        <taxon>Aves</taxon>
        <taxon>Neognathae</taxon>
        <taxon>Galloanserae</taxon>
        <taxon>Anseriformes</taxon>
        <taxon>Anatidae</taxon>
        <taxon>Anserinae</taxon>
        <taxon>Anser</taxon>
    </lineage>
</organism>
<evidence type="ECO:0000313" key="3">
    <source>
        <dbReference type="Ensembl" id="ENSACDP00005012577.1"/>
    </source>
</evidence>
<keyword evidence="4" id="KW-1185">Reference proteome</keyword>
<proteinExistence type="predicted"/>
<feature type="region of interest" description="Disordered" evidence="1">
    <location>
        <begin position="29"/>
        <end position="116"/>
    </location>
</feature>
<dbReference type="GO" id="GO:0000977">
    <property type="term" value="F:RNA polymerase II transcription regulatory region sequence-specific DNA binding"/>
    <property type="evidence" value="ECO:0007669"/>
    <property type="project" value="TreeGrafter"/>
</dbReference>
<name>A0A8B9DXJ7_ANSCY</name>
<evidence type="ECO:0000256" key="1">
    <source>
        <dbReference type="SAM" id="MobiDB-lite"/>
    </source>
</evidence>
<dbReference type="SUPFAM" id="SSF47459">
    <property type="entry name" value="HLH, helix-loop-helix DNA-binding domain"/>
    <property type="match status" value="1"/>
</dbReference>
<dbReference type="AlphaFoldDB" id="A0A8B9DXJ7"/>
<feature type="domain" description="BHLH" evidence="2">
    <location>
        <begin position="120"/>
        <end position="172"/>
    </location>
</feature>
<evidence type="ECO:0000259" key="2">
    <source>
        <dbReference type="PROSITE" id="PS50888"/>
    </source>
</evidence>
<dbReference type="CDD" id="cd18912">
    <property type="entry name" value="bHLH_TS_bHLHa9"/>
    <property type="match status" value="1"/>
</dbReference>